<evidence type="ECO:0000259" key="4">
    <source>
        <dbReference type="PROSITE" id="PS51006"/>
    </source>
</evidence>
<dbReference type="Proteomes" id="UP000887566">
    <property type="component" value="Unplaced"/>
</dbReference>
<evidence type="ECO:0000256" key="2">
    <source>
        <dbReference type="ARBA" id="ARBA00022679"/>
    </source>
</evidence>
<accession>A0A914V0I8</accession>
<dbReference type="InterPro" id="IPR030374">
    <property type="entry name" value="PABS"/>
</dbReference>
<dbReference type="GO" id="GO:0008295">
    <property type="term" value="P:spermidine biosynthetic process"/>
    <property type="evidence" value="ECO:0007669"/>
    <property type="project" value="TreeGrafter"/>
</dbReference>
<name>A0A914V0I8_9BILA</name>
<dbReference type="GO" id="GO:0004766">
    <property type="term" value="F:spermidine synthase activity"/>
    <property type="evidence" value="ECO:0007669"/>
    <property type="project" value="TreeGrafter"/>
</dbReference>
<dbReference type="InterPro" id="IPR001045">
    <property type="entry name" value="Spermi_synthase"/>
</dbReference>
<dbReference type="Gene3D" id="3.40.50.150">
    <property type="entry name" value="Vaccinia Virus protein VP39"/>
    <property type="match status" value="1"/>
</dbReference>
<dbReference type="SUPFAM" id="SSF53335">
    <property type="entry name" value="S-adenosyl-L-methionine-dependent methyltransferases"/>
    <property type="match status" value="1"/>
</dbReference>
<dbReference type="AlphaFoldDB" id="A0A914V0I8"/>
<evidence type="ECO:0000313" key="6">
    <source>
        <dbReference type="WBParaSite" id="PSAMB.scaffold14188size1967.g35915.t1"/>
    </source>
</evidence>
<feature type="active site" description="Proton acceptor" evidence="3">
    <location>
        <position position="52"/>
    </location>
</feature>
<organism evidence="5 6">
    <name type="scientific">Plectus sambesii</name>
    <dbReference type="NCBI Taxonomy" id="2011161"/>
    <lineage>
        <taxon>Eukaryota</taxon>
        <taxon>Metazoa</taxon>
        <taxon>Ecdysozoa</taxon>
        <taxon>Nematoda</taxon>
        <taxon>Chromadorea</taxon>
        <taxon>Plectida</taxon>
        <taxon>Plectina</taxon>
        <taxon>Plectoidea</taxon>
        <taxon>Plectidae</taxon>
        <taxon>Plectus</taxon>
    </lineage>
</organism>
<dbReference type="GO" id="GO:0005829">
    <property type="term" value="C:cytosol"/>
    <property type="evidence" value="ECO:0007669"/>
    <property type="project" value="TreeGrafter"/>
</dbReference>
<proteinExistence type="inferred from homology"/>
<evidence type="ECO:0000256" key="1">
    <source>
        <dbReference type="ARBA" id="ARBA00007867"/>
    </source>
</evidence>
<sequence length="134" mass="14629">MCEIDGMVIEASKKYLPHMSCGFNDPKLTLLVGDGFKFLKENKTLFDVIITDSSDPVGPAESLFGESYYRLLETSLTDDGVLASQGESIWLELAMVSNMVGFCRSLYARVAYAMGAVPTYTSGVIGYLLCGKDQ</sequence>
<dbReference type="InterPro" id="IPR029063">
    <property type="entry name" value="SAM-dependent_MTases_sf"/>
</dbReference>
<dbReference type="Pfam" id="PF01564">
    <property type="entry name" value="Spermine_synth"/>
    <property type="match status" value="1"/>
</dbReference>
<feature type="domain" description="PABS" evidence="4">
    <location>
        <begin position="1"/>
        <end position="132"/>
    </location>
</feature>
<dbReference type="WBParaSite" id="PSAMB.scaffold14188size1967.g35915.t1">
    <property type="protein sequence ID" value="PSAMB.scaffold14188size1967.g35915.t1"/>
    <property type="gene ID" value="PSAMB.scaffold14188size1967.g35915"/>
</dbReference>
<protein>
    <submittedName>
        <fullName evidence="6">PABS domain-containing protein</fullName>
    </submittedName>
</protein>
<dbReference type="PROSITE" id="PS51006">
    <property type="entry name" value="PABS_2"/>
    <property type="match status" value="1"/>
</dbReference>
<keyword evidence="5" id="KW-1185">Reference proteome</keyword>
<reference evidence="6" key="1">
    <citation type="submission" date="2022-11" db="UniProtKB">
        <authorList>
            <consortium name="WormBaseParasite"/>
        </authorList>
    </citation>
    <scope>IDENTIFICATION</scope>
</reference>
<dbReference type="PANTHER" id="PTHR11558:SF11">
    <property type="entry name" value="SPERMIDINE SYNTHASE"/>
    <property type="match status" value="1"/>
</dbReference>
<evidence type="ECO:0000256" key="3">
    <source>
        <dbReference type="PROSITE-ProRule" id="PRU00354"/>
    </source>
</evidence>
<dbReference type="PANTHER" id="PTHR11558">
    <property type="entry name" value="SPERMIDINE/SPERMINE SYNTHASE"/>
    <property type="match status" value="1"/>
</dbReference>
<evidence type="ECO:0000313" key="5">
    <source>
        <dbReference type="Proteomes" id="UP000887566"/>
    </source>
</evidence>
<comment type="similarity">
    <text evidence="1">Belongs to the spermidine/spermine synthase family.</text>
</comment>
<keyword evidence="2 3" id="KW-0808">Transferase</keyword>
<keyword evidence="3" id="KW-0620">Polyamine biosynthesis</keyword>